<dbReference type="CDD" id="cd00190">
    <property type="entry name" value="Tryp_SPc"/>
    <property type="match status" value="1"/>
</dbReference>
<keyword evidence="3 5" id="KW-0720">Serine protease</keyword>
<evidence type="ECO:0000259" key="6">
    <source>
        <dbReference type="PROSITE" id="PS50240"/>
    </source>
</evidence>
<dbReference type="GeneTree" id="ENSGT00940000155138"/>
<dbReference type="AlphaFoldDB" id="A0A6I8NHV4"/>
<dbReference type="GO" id="GO:0008236">
    <property type="term" value="F:serine-type peptidase activity"/>
    <property type="evidence" value="ECO:0000318"/>
    <property type="project" value="GO_Central"/>
</dbReference>
<dbReference type="PANTHER" id="PTHR24252">
    <property type="entry name" value="ACROSIN-RELATED"/>
    <property type="match status" value="1"/>
</dbReference>
<evidence type="ECO:0000256" key="1">
    <source>
        <dbReference type="ARBA" id="ARBA00022670"/>
    </source>
</evidence>
<dbReference type="PROSITE" id="PS00134">
    <property type="entry name" value="TRYPSIN_HIS"/>
    <property type="match status" value="1"/>
</dbReference>
<dbReference type="PROSITE" id="PS00135">
    <property type="entry name" value="TRYPSIN_SER"/>
    <property type="match status" value="1"/>
</dbReference>
<dbReference type="InterPro" id="IPR043504">
    <property type="entry name" value="Peptidase_S1_PA_chymotrypsin"/>
</dbReference>
<evidence type="ECO:0000256" key="4">
    <source>
        <dbReference type="ARBA" id="ARBA00023157"/>
    </source>
</evidence>
<dbReference type="Ensembl" id="ENSOANT00000054408.1">
    <property type="protein sequence ID" value="ENSOANP00000040269.1"/>
    <property type="gene ID" value="ENSOANG00000036134.1"/>
</dbReference>
<keyword evidence="2 5" id="KW-0378">Hydrolase</keyword>
<dbReference type="InterPro" id="IPR009003">
    <property type="entry name" value="Peptidase_S1_PA"/>
</dbReference>
<gene>
    <name evidence="7" type="primary">LOC100087741</name>
</gene>
<evidence type="ECO:0000256" key="3">
    <source>
        <dbReference type="ARBA" id="ARBA00022825"/>
    </source>
</evidence>
<protein>
    <recommendedName>
        <fullName evidence="6">Peptidase S1 domain-containing protein</fullName>
    </recommendedName>
</protein>
<dbReference type="Proteomes" id="UP000002279">
    <property type="component" value="Chromosome 11"/>
</dbReference>
<dbReference type="SMART" id="SM00020">
    <property type="entry name" value="Tryp_SPc"/>
    <property type="match status" value="1"/>
</dbReference>
<proteinExistence type="predicted"/>
<dbReference type="InParanoid" id="A0A6I8NHV4"/>
<dbReference type="OMA" id="HFPGIYV"/>
<keyword evidence="4" id="KW-1015">Disulfide bond</keyword>
<evidence type="ECO:0000256" key="5">
    <source>
        <dbReference type="RuleBase" id="RU363034"/>
    </source>
</evidence>
<dbReference type="FunFam" id="2.40.10.10:FF:000039">
    <property type="entry name" value="Brain-specific serine protease 4"/>
    <property type="match status" value="1"/>
</dbReference>
<dbReference type="InterPro" id="IPR018114">
    <property type="entry name" value="TRYPSIN_HIS"/>
</dbReference>
<evidence type="ECO:0000256" key="2">
    <source>
        <dbReference type="ARBA" id="ARBA00022801"/>
    </source>
</evidence>
<accession>A0A6I8NHV4</accession>
<name>A0A6I8NHV4_ORNAN</name>
<dbReference type="Gene3D" id="2.40.10.10">
    <property type="entry name" value="Trypsin-like serine proteases"/>
    <property type="match status" value="2"/>
</dbReference>
<dbReference type="InterPro" id="IPR001314">
    <property type="entry name" value="Peptidase_S1A"/>
</dbReference>
<keyword evidence="1 5" id="KW-0645">Protease</keyword>
<dbReference type="InterPro" id="IPR033116">
    <property type="entry name" value="TRYPSIN_SER"/>
</dbReference>
<sequence length="285" mass="32058">MGRAIFCRIQRGRRDFKTDAGRGERFDSIWEPPFCLSPGSGSTRNLVGIVGGQVAKPGQWPWQVSLRFRGNHQCGGSLIDPRWVLTAAHCFFYSQDVMNYHIQAGELKLYTEHPSKLIPVKRIIFQDNYLGHTVNGGDIALVELDHPVKLSHQIRTIQLPASGLQLRVGTPCWVTGWGNVGESEPLHDPFPLKGVKVPIYNTNKCKRNYQRINAFILDDMICAGYDKGKKDSCKGDSGGPLVYRSQGAWILIGVVSWGQGCARPHFPGIYVNVSHYVDWIRWKIR</sequence>
<evidence type="ECO:0000313" key="8">
    <source>
        <dbReference type="Proteomes" id="UP000002279"/>
    </source>
</evidence>
<reference evidence="7 8" key="1">
    <citation type="journal article" date="2008" name="Nature">
        <title>Genome analysis of the platypus reveals unique signatures of evolution.</title>
        <authorList>
            <person name="Warren W.C."/>
            <person name="Hillier L.W."/>
            <person name="Marshall Graves J.A."/>
            <person name="Birney E."/>
            <person name="Ponting C.P."/>
            <person name="Grutzner F."/>
            <person name="Belov K."/>
            <person name="Miller W."/>
            <person name="Clarke L."/>
            <person name="Chinwalla A.T."/>
            <person name="Yang S.P."/>
            <person name="Heger A."/>
            <person name="Locke D.P."/>
            <person name="Miethke P."/>
            <person name="Waters P.D."/>
            <person name="Veyrunes F."/>
            <person name="Fulton L."/>
            <person name="Fulton B."/>
            <person name="Graves T."/>
            <person name="Wallis J."/>
            <person name="Puente X.S."/>
            <person name="Lopez-Otin C."/>
            <person name="Ordonez G.R."/>
            <person name="Eichler E.E."/>
            <person name="Chen L."/>
            <person name="Cheng Z."/>
            <person name="Deakin J.E."/>
            <person name="Alsop A."/>
            <person name="Thompson K."/>
            <person name="Kirby P."/>
            <person name="Papenfuss A.T."/>
            <person name="Wakefield M.J."/>
            <person name="Olender T."/>
            <person name="Lancet D."/>
            <person name="Huttley G.A."/>
            <person name="Smit A.F."/>
            <person name="Pask A."/>
            <person name="Temple-Smith P."/>
            <person name="Batzer M.A."/>
            <person name="Walker J.A."/>
            <person name="Konkel M.K."/>
            <person name="Harris R.S."/>
            <person name="Whittington C.M."/>
            <person name="Wong E.S."/>
            <person name="Gemmell N.J."/>
            <person name="Buschiazzo E."/>
            <person name="Vargas Jentzsch I.M."/>
            <person name="Merkel A."/>
            <person name="Schmitz J."/>
            <person name="Zemann A."/>
            <person name="Churakov G."/>
            <person name="Kriegs J.O."/>
            <person name="Brosius J."/>
            <person name="Murchison E.P."/>
            <person name="Sachidanandam R."/>
            <person name="Smith C."/>
            <person name="Hannon G.J."/>
            <person name="Tsend-Ayush E."/>
            <person name="McMillan D."/>
            <person name="Attenborough R."/>
            <person name="Rens W."/>
            <person name="Ferguson-Smith M."/>
            <person name="Lefevre C.M."/>
            <person name="Sharp J.A."/>
            <person name="Nicholas K.R."/>
            <person name="Ray D.A."/>
            <person name="Kube M."/>
            <person name="Reinhardt R."/>
            <person name="Pringle T.H."/>
            <person name="Taylor J."/>
            <person name="Jones R.C."/>
            <person name="Nixon B."/>
            <person name="Dacheux J.L."/>
            <person name="Niwa H."/>
            <person name="Sekita Y."/>
            <person name="Huang X."/>
            <person name="Stark A."/>
            <person name="Kheradpour P."/>
            <person name="Kellis M."/>
            <person name="Flicek P."/>
            <person name="Chen Y."/>
            <person name="Webber C."/>
            <person name="Hardison R."/>
            <person name="Nelson J."/>
            <person name="Hallsworth-Pepin K."/>
            <person name="Delehaunty K."/>
            <person name="Markovic C."/>
            <person name="Minx P."/>
            <person name="Feng Y."/>
            <person name="Kremitzki C."/>
            <person name="Mitreva M."/>
            <person name="Glasscock J."/>
            <person name="Wylie T."/>
            <person name="Wohldmann P."/>
            <person name="Thiru P."/>
            <person name="Nhan M.N."/>
            <person name="Pohl C.S."/>
            <person name="Smith S.M."/>
            <person name="Hou S."/>
            <person name="Nefedov M."/>
            <person name="de Jong P.J."/>
            <person name="Renfree M.B."/>
            <person name="Mardis E.R."/>
            <person name="Wilson R.K."/>
        </authorList>
    </citation>
    <scope>NUCLEOTIDE SEQUENCE [LARGE SCALE GENOMIC DNA]</scope>
    <source>
        <strain evidence="7 8">Glennie</strain>
    </source>
</reference>
<dbReference type="GO" id="GO:0004252">
    <property type="term" value="F:serine-type endopeptidase activity"/>
    <property type="evidence" value="ECO:0007669"/>
    <property type="project" value="InterPro"/>
</dbReference>
<dbReference type="SUPFAM" id="SSF50494">
    <property type="entry name" value="Trypsin-like serine proteases"/>
    <property type="match status" value="1"/>
</dbReference>
<reference evidence="7" key="3">
    <citation type="submission" date="2025-09" db="UniProtKB">
        <authorList>
            <consortium name="Ensembl"/>
        </authorList>
    </citation>
    <scope>IDENTIFICATION</scope>
    <source>
        <strain evidence="7">Glennie</strain>
    </source>
</reference>
<dbReference type="PRINTS" id="PR00722">
    <property type="entry name" value="CHYMOTRYPSIN"/>
</dbReference>
<dbReference type="InterPro" id="IPR001254">
    <property type="entry name" value="Trypsin_dom"/>
</dbReference>
<feature type="domain" description="Peptidase S1" evidence="6">
    <location>
        <begin position="49"/>
        <end position="285"/>
    </location>
</feature>
<organism evidence="7 8">
    <name type="scientific">Ornithorhynchus anatinus</name>
    <name type="common">Duckbill platypus</name>
    <dbReference type="NCBI Taxonomy" id="9258"/>
    <lineage>
        <taxon>Eukaryota</taxon>
        <taxon>Metazoa</taxon>
        <taxon>Chordata</taxon>
        <taxon>Craniata</taxon>
        <taxon>Vertebrata</taxon>
        <taxon>Euteleostomi</taxon>
        <taxon>Mammalia</taxon>
        <taxon>Monotremata</taxon>
        <taxon>Ornithorhynchidae</taxon>
        <taxon>Ornithorhynchus</taxon>
    </lineage>
</organism>
<evidence type="ECO:0000313" key="7">
    <source>
        <dbReference type="Ensembl" id="ENSOANP00000040269.1"/>
    </source>
</evidence>
<dbReference type="PROSITE" id="PS50240">
    <property type="entry name" value="TRYPSIN_DOM"/>
    <property type="match status" value="1"/>
</dbReference>
<dbReference type="GO" id="GO:0006508">
    <property type="term" value="P:proteolysis"/>
    <property type="evidence" value="ECO:0007669"/>
    <property type="project" value="UniProtKB-KW"/>
</dbReference>
<dbReference type="Bgee" id="ENSOANG00000036134">
    <property type="expression patterns" value="Expressed in ovary"/>
</dbReference>
<reference evidence="7" key="2">
    <citation type="submission" date="2025-08" db="UniProtKB">
        <authorList>
            <consortium name="Ensembl"/>
        </authorList>
    </citation>
    <scope>IDENTIFICATION</scope>
    <source>
        <strain evidence="7">Glennie</strain>
    </source>
</reference>
<dbReference type="Pfam" id="PF00089">
    <property type="entry name" value="Trypsin"/>
    <property type="match status" value="1"/>
</dbReference>
<dbReference type="PANTHER" id="PTHR24252:SF7">
    <property type="entry name" value="HYALIN"/>
    <property type="match status" value="1"/>
</dbReference>
<keyword evidence="8" id="KW-1185">Reference proteome</keyword>